<reference evidence="2 3" key="1">
    <citation type="submission" date="2023-01" db="EMBL/GenBank/DDBJ databases">
        <title>Analysis of 21 Apiospora genomes using comparative genomics revels a genus with tremendous synthesis potential of carbohydrate active enzymes and secondary metabolites.</title>
        <authorList>
            <person name="Sorensen T."/>
        </authorList>
    </citation>
    <scope>NUCLEOTIDE SEQUENCE [LARGE SCALE GENOMIC DNA]</scope>
    <source>
        <strain evidence="2 3">CBS 117206</strain>
    </source>
</reference>
<proteinExistence type="predicted"/>
<feature type="compositionally biased region" description="Low complexity" evidence="1">
    <location>
        <begin position="1"/>
        <end position="14"/>
    </location>
</feature>
<gene>
    <name evidence="2" type="ORF">PG999_007493</name>
</gene>
<accession>A0AAW0QYF3</accession>
<organism evidence="2 3">
    <name type="scientific">Apiospora kogelbergensis</name>
    <dbReference type="NCBI Taxonomy" id="1337665"/>
    <lineage>
        <taxon>Eukaryota</taxon>
        <taxon>Fungi</taxon>
        <taxon>Dikarya</taxon>
        <taxon>Ascomycota</taxon>
        <taxon>Pezizomycotina</taxon>
        <taxon>Sordariomycetes</taxon>
        <taxon>Xylariomycetidae</taxon>
        <taxon>Amphisphaeriales</taxon>
        <taxon>Apiosporaceae</taxon>
        <taxon>Apiospora</taxon>
    </lineage>
</organism>
<dbReference type="EMBL" id="JAQQWP010000006">
    <property type="protein sequence ID" value="KAK8115424.1"/>
    <property type="molecule type" value="Genomic_DNA"/>
</dbReference>
<evidence type="ECO:0000256" key="1">
    <source>
        <dbReference type="SAM" id="MobiDB-lite"/>
    </source>
</evidence>
<protein>
    <submittedName>
        <fullName evidence="2">Uncharacterized protein</fullName>
    </submittedName>
</protein>
<dbReference type="Proteomes" id="UP001392437">
    <property type="component" value="Unassembled WGS sequence"/>
</dbReference>
<evidence type="ECO:0000313" key="3">
    <source>
        <dbReference type="Proteomes" id="UP001392437"/>
    </source>
</evidence>
<feature type="region of interest" description="Disordered" evidence="1">
    <location>
        <begin position="1"/>
        <end position="24"/>
    </location>
</feature>
<keyword evidence="3" id="KW-1185">Reference proteome</keyword>
<name>A0AAW0QYF3_9PEZI</name>
<comment type="caution">
    <text evidence="2">The sequence shown here is derived from an EMBL/GenBank/DDBJ whole genome shotgun (WGS) entry which is preliminary data.</text>
</comment>
<sequence>MITGAPVHAAAATHEAARLRRQRGGLVLEPQRFSSPMSVRRSRKTPVTDPYDASAFRQVPVVLLDIHGLIHPKRGHTIVQAPPMSTLATACQRNGHPCPISSGVEPDSAASTFMGALETDRGSYKSPDEATLDITAAWHFSGYCSLTSDASVQGRRGGMLLYSADNLARLNGWDHSAIPRHDLVAPPRGS</sequence>
<evidence type="ECO:0000313" key="2">
    <source>
        <dbReference type="EMBL" id="KAK8115424.1"/>
    </source>
</evidence>
<dbReference type="AlphaFoldDB" id="A0AAW0QYF3"/>